<keyword evidence="3" id="KW-1185">Reference proteome</keyword>
<reference evidence="3" key="1">
    <citation type="submission" date="2016-11" db="EMBL/GenBank/DDBJ databases">
        <authorList>
            <person name="Varghese N."/>
            <person name="Submissions S."/>
        </authorList>
    </citation>
    <scope>NUCLEOTIDE SEQUENCE [LARGE SCALE GENOMIC DNA]</scope>
    <source>
        <strain evidence="3">DSM 19055</strain>
    </source>
</reference>
<dbReference type="PROSITE" id="PS50943">
    <property type="entry name" value="HTH_CROC1"/>
    <property type="match status" value="1"/>
</dbReference>
<name>A0A1M5X7J1_9FLAO</name>
<dbReference type="InterPro" id="IPR001387">
    <property type="entry name" value="Cro/C1-type_HTH"/>
</dbReference>
<dbReference type="InterPro" id="IPR010982">
    <property type="entry name" value="Lambda_DNA-bd_dom_sf"/>
</dbReference>
<dbReference type="Proteomes" id="UP000184047">
    <property type="component" value="Unassembled WGS sequence"/>
</dbReference>
<feature type="domain" description="HTH cro/C1-type" evidence="1">
    <location>
        <begin position="8"/>
        <end position="54"/>
    </location>
</feature>
<accession>A0A1M5X7J1</accession>
<dbReference type="STRING" id="421058.SAMN05421866_0027"/>
<dbReference type="CDD" id="cd06529">
    <property type="entry name" value="S24_LexA-like"/>
    <property type="match status" value="1"/>
</dbReference>
<dbReference type="SUPFAM" id="SSF47413">
    <property type="entry name" value="lambda repressor-like DNA-binding domains"/>
    <property type="match status" value="1"/>
</dbReference>
<dbReference type="AlphaFoldDB" id="A0A1M5X7J1"/>
<dbReference type="GO" id="GO:0003677">
    <property type="term" value="F:DNA binding"/>
    <property type="evidence" value="ECO:0007669"/>
    <property type="project" value="InterPro"/>
</dbReference>
<dbReference type="InterPro" id="IPR027910">
    <property type="entry name" value="YdiL_sf"/>
</dbReference>
<dbReference type="Gene3D" id="1.10.3100.10">
    <property type="entry name" value="Putative cytoplasmic protein"/>
    <property type="match status" value="1"/>
</dbReference>
<dbReference type="InterPro" id="IPR039418">
    <property type="entry name" value="LexA-like"/>
</dbReference>
<sequence length="242" mass="28120">MIMNNIDIKEFKEKHGLSTAQVAEIANVSIRAVQSWEYKQRNISKSAFKLLIDYEQSVFDNRSKDHAIAAMQKLKEVTANKNKNKKSEGRLIDESQLIPVEQYIIPIKGQAGLKKAFFAPDQYIEDHFEKEIILVKPSERAIYHKIEVDGNSMPGTLEPGEWARCEDIPQMYWENKDTFKPNKVYCLFHRKHGILFKRVSVPYYGSITLSSDNPDKVEYPDETFDLMEFSKILIVRKKEVDL</sequence>
<organism evidence="2 3">
    <name type="scientific">Chryseobacterium oranimense</name>
    <dbReference type="NCBI Taxonomy" id="421058"/>
    <lineage>
        <taxon>Bacteria</taxon>
        <taxon>Pseudomonadati</taxon>
        <taxon>Bacteroidota</taxon>
        <taxon>Flavobacteriia</taxon>
        <taxon>Flavobacteriales</taxon>
        <taxon>Weeksellaceae</taxon>
        <taxon>Chryseobacterium group</taxon>
        <taxon>Chryseobacterium</taxon>
    </lineage>
</organism>
<evidence type="ECO:0000313" key="2">
    <source>
        <dbReference type="EMBL" id="SHH95761.1"/>
    </source>
</evidence>
<dbReference type="EMBL" id="FQWT01000010">
    <property type="protein sequence ID" value="SHH95761.1"/>
    <property type="molecule type" value="Genomic_DNA"/>
</dbReference>
<dbReference type="CDD" id="cd00093">
    <property type="entry name" value="HTH_XRE"/>
    <property type="match status" value="1"/>
</dbReference>
<protein>
    <recommendedName>
        <fullName evidence="1">HTH cro/C1-type domain-containing protein</fullName>
    </recommendedName>
</protein>
<gene>
    <name evidence="2" type="ORF">SAMN05421866_0027</name>
</gene>
<evidence type="ECO:0000259" key="1">
    <source>
        <dbReference type="PROSITE" id="PS50943"/>
    </source>
</evidence>
<proteinExistence type="predicted"/>
<evidence type="ECO:0000313" key="3">
    <source>
        <dbReference type="Proteomes" id="UP000184047"/>
    </source>
</evidence>